<dbReference type="OrthoDB" id="9763857at2"/>
<organism evidence="9 10">
    <name type="scientific">Undibacterium pigrum</name>
    <dbReference type="NCBI Taxonomy" id="401470"/>
    <lineage>
        <taxon>Bacteria</taxon>
        <taxon>Pseudomonadati</taxon>
        <taxon>Pseudomonadota</taxon>
        <taxon>Betaproteobacteria</taxon>
        <taxon>Burkholderiales</taxon>
        <taxon>Oxalobacteraceae</taxon>
        <taxon>Undibacterium</taxon>
    </lineage>
</organism>
<evidence type="ECO:0000256" key="4">
    <source>
        <dbReference type="ARBA" id="ARBA00023125"/>
    </source>
</evidence>
<feature type="domain" description="Response regulatory" evidence="7">
    <location>
        <begin position="8"/>
        <end position="124"/>
    </location>
</feature>
<dbReference type="InterPro" id="IPR037522">
    <property type="entry name" value="HD_GYP_dom"/>
</dbReference>
<dbReference type="Gene3D" id="1.10.3210.10">
    <property type="entry name" value="Hypothetical protein af1432"/>
    <property type="match status" value="1"/>
</dbReference>
<keyword evidence="1 6" id="KW-0597">Phosphoprotein</keyword>
<dbReference type="PROSITE" id="PS51832">
    <property type="entry name" value="HD_GYP"/>
    <property type="match status" value="1"/>
</dbReference>
<name>A0A318JAL3_9BURK</name>
<dbReference type="GO" id="GO:0000160">
    <property type="term" value="P:phosphorelay signal transduction system"/>
    <property type="evidence" value="ECO:0007669"/>
    <property type="project" value="UniProtKB-KW"/>
</dbReference>
<dbReference type="InterPro" id="IPR052020">
    <property type="entry name" value="Cyclic_di-GMP/3'3'-cGAMP_PDE"/>
</dbReference>
<dbReference type="Gene3D" id="3.40.50.2300">
    <property type="match status" value="1"/>
</dbReference>
<keyword evidence="5" id="KW-0804">Transcription</keyword>
<dbReference type="CDD" id="cd00077">
    <property type="entry name" value="HDc"/>
    <property type="match status" value="1"/>
</dbReference>
<protein>
    <submittedName>
        <fullName evidence="9">Putative two-component system response regulator</fullName>
    </submittedName>
</protein>
<dbReference type="PROSITE" id="PS50110">
    <property type="entry name" value="RESPONSE_REGULATORY"/>
    <property type="match status" value="1"/>
</dbReference>
<keyword evidence="3" id="KW-0805">Transcription regulation</keyword>
<reference evidence="9 10" key="1">
    <citation type="submission" date="2018-05" db="EMBL/GenBank/DDBJ databases">
        <title>Genomic Encyclopedia of Type Strains, Phase IV (KMG-IV): sequencing the most valuable type-strain genomes for metagenomic binning, comparative biology and taxonomic classification.</title>
        <authorList>
            <person name="Goeker M."/>
        </authorList>
    </citation>
    <scope>NUCLEOTIDE SEQUENCE [LARGE SCALE GENOMIC DNA]</scope>
    <source>
        <strain evidence="9 10">DSM 19792</strain>
    </source>
</reference>
<evidence type="ECO:0000256" key="1">
    <source>
        <dbReference type="ARBA" id="ARBA00022553"/>
    </source>
</evidence>
<evidence type="ECO:0000259" key="7">
    <source>
        <dbReference type="PROSITE" id="PS50110"/>
    </source>
</evidence>
<evidence type="ECO:0000256" key="6">
    <source>
        <dbReference type="PROSITE-ProRule" id="PRU00169"/>
    </source>
</evidence>
<evidence type="ECO:0000313" key="10">
    <source>
        <dbReference type="Proteomes" id="UP000247792"/>
    </source>
</evidence>
<keyword evidence="10" id="KW-1185">Reference proteome</keyword>
<dbReference type="PANTHER" id="PTHR45228">
    <property type="entry name" value="CYCLIC DI-GMP PHOSPHODIESTERASE TM_0186-RELATED"/>
    <property type="match status" value="1"/>
</dbReference>
<dbReference type="EMBL" id="QJKB01000002">
    <property type="protein sequence ID" value="PXX45067.1"/>
    <property type="molecule type" value="Genomic_DNA"/>
</dbReference>
<dbReference type="Proteomes" id="UP000247792">
    <property type="component" value="Unassembled WGS sequence"/>
</dbReference>
<sequence length="353" mass="39364">MKDLKSARILLVDDEERNVRLLEVLLRAEGYSTMSANNGLDALKIAAFAQPDLILLDIMMPGMDGFATVAELKANPLTQPVPVIMLTALDDRNSKLRALEAGAEEFLTKPIDRADLSVRVRNLLRLKEYGDFLTDHNRILESQVVERTAQLENAYRDTVFTLVRAAEHKDEETGHHVRRISYYCRALSEAMDLPADFHDAIFQASPMHDIGKIGIPDHVLLKPGSFNNDEWNIMRTHCALGASILASGTSPYTEMGAEIALNHHERWDGTGYPNGLKGEAIPLAARVMQICDVYDALRSRRPYKPSIDHEQSMSIIIEGDGRTQPSHFDPEVLSCFVAQAGRFAAIYDQHADA</sequence>
<keyword evidence="4" id="KW-0238">DNA-binding</keyword>
<comment type="caution">
    <text evidence="9">The sequence shown here is derived from an EMBL/GenBank/DDBJ whole genome shotgun (WGS) entry which is preliminary data.</text>
</comment>
<evidence type="ECO:0000256" key="3">
    <source>
        <dbReference type="ARBA" id="ARBA00023015"/>
    </source>
</evidence>
<dbReference type="InterPro" id="IPR001789">
    <property type="entry name" value="Sig_transdc_resp-reg_receiver"/>
</dbReference>
<dbReference type="AlphaFoldDB" id="A0A318JAL3"/>
<dbReference type="FunFam" id="3.40.50.2300:FF:000001">
    <property type="entry name" value="DNA-binding response regulator PhoB"/>
    <property type="match status" value="1"/>
</dbReference>
<dbReference type="Pfam" id="PF13487">
    <property type="entry name" value="HD_5"/>
    <property type="match status" value="1"/>
</dbReference>
<dbReference type="SUPFAM" id="SSF52172">
    <property type="entry name" value="CheY-like"/>
    <property type="match status" value="1"/>
</dbReference>
<dbReference type="GO" id="GO:0008081">
    <property type="term" value="F:phosphoric diester hydrolase activity"/>
    <property type="evidence" value="ECO:0007669"/>
    <property type="project" value="UniProtKB-ARBA"/>
</dbReference>
<dbReference type="PANTHER" id="PTHR45228:SF1">
    <property type="entry name" value="CYCLIC DI-GMP PHOSPHODIESTERASE TM_0186"/>
    <property type="match status" value="1"/>
</dbReference>
<dbReference type="Pfam" id="PF00072">
    <property type="entry name" value="Response_reg"/>
    <property type="match status" value="1"/>
</dbReference>
<gene>
    <name evidence="9" type="ORF">DFR42_102279</name>
</gene>
<dbReference type="GO" id="GO:0003677">
    <property type="term" value="F:DNA binding"/>
    <property type="evidence" value="ECO:0007669"/>
    <property type="project" value="UniProtKB-KW"/>
</dbReference>
<evidence type="ECO:0000256" key="5">
    <source>
        <dbReference type="ARBA" id="ARBA00023163"/>
    </source>
</evidence>
<dbReference type="CDD" id="cd17538">
    <property type="entry name" value="REC_D1_PleD-like"/>
    <property type="match status" value="1"/>
</dbReference>
<feature type="domain" description="HD-GYP" evidence="8">
    <location>
        <begin position="151"/>
        <end position="352"/>
    </location>
</feature>
<keyword evidence="2" id="KW-0902">Two-component regulatory system</keyword>
<evidence type="ECO:0000259" key="8">
    <source>
        <dbReference type="PROSITE" id="PS51832"/>
    </source>
</evidence>
<evidence type="ECO:0000313" key="9">
    <source>
        <dbReference type="EMBL" id="PXX45067.1"/>
    </source>
</evidence>
<feature type="modified residue" description="4-aspartylphosphate" evidence="6">
    <location>
        <position position="57"/>
    </location>
</feature>
<dbReference type="SUPFAM" id="SSF109604">
    <property type="entry name" value="HD-domain/PDEase-like"/>
    <property type="match status" value="1"/>
</dbReference>
<accession>A0A318JAL3</accession>
<dbReference type="RefSeq" id="WP_110254542.1">
    <property type="nucleotide sequence ID" value="NZ_QJKB01000002.1"/>
</dbReference>
<proteinExistence type="predicted"/>
<dbReference type="SMART" id="SM00471">
    <property type="entry name" value="HDc"/>
    <property type="match status" value="1"/>
</dbReference>
<evidence type="ECO:0000256" key="2">
    <source>
        <dbReference type="ARBA" id="ARBA00023012"/>
    </source>
</evidence>
<dbReference type="InterPro" id="IPR003607">
    <property type="entry name" value="HD/PDEase_dom"/>
</dbReference>
<dbReference type="InterPro" id="IPR011006">
    <property type="entry name" value="CheY-like_superfamily"/>
</dbReference>
<dbReference type="SMART" id="SM00448">
    <property type="entry name" value="REC"/>
    <property type="match status" value="1"/>
</dbReference>